<accession>A0ABY6KCE9</accession>
<keyword evidence="2" id="KW-1185">Reference proteome</keyword>
<evidence type="ECO:0000313" key="1">
    <source>
        <dbReference type="EMBL" id="UYV65533.1"/>
    </source>
</evidence>
<evidence type="ECO:0000313" key="2">
    <source>
        <dbReference type="Proteomes" id="UP001235939"/>
    </source>
</evidence>
<sequence>MEAPLKDCTTLEQRAVIRFLNAEGIQTSQICQRMKNIYEGERSRADVTSLGAKALLIRTRWEPSHY</sequence>
<name>A0ABY6KCE9_9ARAC</name>
<reference evidence="1 2" key="1">
    <citation type="submission" date="2022-01" db="EMBL/GenBank/DDBJ databases">
        <title>A chromosomal length assembly of Cordylochernes scorpioides.</title>
        <authorList>
            <person name="Zeh D."/>
            <person name="Zeh J."/>
        </authorList>
    </citation>
    <scope>NUCLEOTIDE SEQUENCE [LARGE SCALE GENOMIC DNA]</scope>
    <source>
        <strain evidence="1">IN4F17</strain>
        <tissue evidence="1">Whole Body</tissue>
    </source>
</reference>
<proteinExistence type="predicted"/>
<protein>
    <recommendedName>
        <fullName evidence="3">Mos1 transposase HTH domain-containing protein</fullName>
    </recommendedName>
</protein>
<dbReference type="EMBL" id="CP092865">
    <property type="protein sequence ID" value="UYV65533.1"/>
    <property type="molecule type" value="Genomic_DNA"/>
</dbReference>
<gene>
    <name evidence="1" type="ORF">LAZ67_3004613</name>
</gene>
<dbReference type="Proteomes" id="UP001235939">
    <property type="component" value="Chromosome 03"/>
</dbReference>
<organism evidence="1 2">
    <name type="scientific">Cordylochernes scorpioides</name>
    <dbReference type="NCBI Taxonomy" id="51811"/>
    <lineage>
        <taxon>Eukaryota</taxon>
        <taxon>Metazoa</taxon>
        <taxon>Ecdysozoa</taxon>
        <taxon>Arthropoda</taxon>
        <taxon>Chelicerata</taxon>
        <taxon>Arachnida</taxon>
        <taxon>Pseudoscorpiones</taxon>
        <taxon>Cheliferoidea</taxon>
        <taxon>Chernetidae</taxon>
        <taxon>Cordylochernes</taxon>
    </lineage>
</organism>
<evidence type="ECO:0008006" key="3">
    <source>
        <dbReference type="Google" id="ProtNLM"/>
    </source>
</evidence>